<evidence type="ECO:0000256" key="1">
    <source>
        <dbReference type="SAM" id="Phobius"/>
    </source>
</evidence>
<dbReference type="Pfam" id="PF15109">
    <property type="entry name" value="TMEM125"/>
    <property type="match status" value="1"/>
</dbReference>
<feature type="transmembrane region" description="Helical" evidence="1">
    <location>
        <begin position="45"/>
        <end position="66"/>
    </location>
</feature>
<reference evidence="2 3" key="1">
    <citation type="journal article" date="2018" name="G3 (Bethesda)">
        <title>A High-Quality Reference Genome for the Invasive Mosquitofish Gambusia affinis Using a Chicago Library.</title>
        <authorList>
            <person name="Hoffberg S.L."/>
            <person name="Troendle N.J."/>
            <person name="Glenn T.C."/>
            <person name="Mahmud O."/>
            <person name="Louha S."/>
            <person name="Chalopin D."/>
            <person name="Bennetzen J.L."/>
            <person name="Mauricio R."/>
        </authorList>
    </citation>
    <scope>NUCLEOTIDE SEQUENCE [LARGE SCALE GENOMIC DNA]</scope>
    <source>
        <strain evidence="2">NE01/NJP1002.9</strain>
        <tissue evidence="2">Muscle</tissue>
    </source>
</reference>
<feature type="transmembrane region" description="Helical" evidence="1">
    <location>
        <begin position="125"/>
        <end position="147"/>
    </location>
</feature>
<gene>
    <name evidence="2" type="ORF">CCH79_00011322</name>
</gene>
<evidence type="ECO:0000313" key="2">
    <source>
        <dbReference type="EMBL" id="PWA17374.1"/>
    </source>
</evidence>
<dbReference type="EMBL" id="NHOQ01002364">
    <property type="protein sequence ID" value="PWA17374.1"/>
    <property type="molecule type" value="Genomic_DNA"/>
</dbReference>
<sequence>MPETQTLYYSMRRPQSLYLDPLVAQQHILEEEVQFWWFRDPRRSLFCYCASVALILGLGLGGVGLLSTTNSLSVEWRLGVGTTLCLLALAVLLKQLLSSAIQDMNCVHSRRQIERLRSGGRADPALILAVGLAVTLCGTVLLCVATVGGRSHDRREMSVSGAVLVATGASMGLAVAGYSVTVHLKRRRDQRMRRRLRVWRARRLGGQGVRIFNVSPRQASQARRDVSTSTVNKVYLIVITVFQLLHFALPAFSLGPLVLTGRDVVVLDEAVVVLLHSPPRAFHHSQLARHVWVRGVLLAVLADPVGLQEQGVPVAGQKAVEEPKLHGQHDEERERCLWKPLRLWTSGIVAERAFEKKTTQRNVHAKTRLLHGAIFIRNYNKEAQKLKNQATRWQCRHVRSLFVLPGVEGGSSCPAALKGPNCWWTQKTPHFSAEASQLRVTLHRATSLMLDPYDFFMLSCGNAKMKEITQPPSGQTENVSFVCFAISGNKNKATVSPCHDHVSRCHQAVLHLLSSSEDYAASELFAPFLFTCQSIRFGNSAVLRKMFLTVELQSDGDLIEILEFTCSTVQA</sequence>
<dbReference type="Proteomes" id="UP000250572">
    <property type="component" value="Unassembled WGS sequence"/>
</dbReference>
<feature type="transmembrane region" description="Helical" evidence="1">
    <location>
        <begin position="234"/>
        <end position="259"/>
    </location>
</feature>
<evidence type="ECO:0000313" key="3">
    <source>
        <dbReference type="Proteomes" id="UP000250572"/>
    </source>
</evidence>
<accession>A0A315VEB3</accession>
<comment type="caution">
    <text evidence="2">The sequence shown here is derived from an EMBL/GenBank/DDBJ whole genome shotgun (WGS) entry which is preliminary data.</text>
</comment>
<feature type="transmembrane region" description="Helical" evidence="1">
    <location>
        <begin position="78"/>
        <end position="97"/>
    </location>
</feature>
<dbReference type="PANTHER" id="PTHR31416:SF1">
    <property type="entry name" value="TRANSMEMBRANE PROTEIN 125"/>
    <property type="match status" value="1"/>
</dbReference>
<dbReference type="InterPro" id="IPR028165">
    <property type="entry name" value="TMEM125"/>
</dbReference>
<evidence type="ECO:0008006" key="4">
    <source>
        <dbReference type="Google" id="ProtNLM"/>
    </source>
</evidence>
<feature type="transmembrane region" description="Helical" evidence="1">
    <location>
        <begin position="159"/>
        <end position="184"/>
    </location>
</feature>
<keyword evidence="3" id="KW-1185">Reference proteome</keyword>
<dbReference type="PANTHER" id="PTHR31416">
    <property type="entry name" value="TRANSMEMBRANE PROTEIN 125"/>
    <property type="match status" value="1"/>
</dbReference>
<keyword evidence="1" id="KW-0812">Transmembrane</keyword>
<keyword evidence="1" id="KW-0472">Membrane</keyword>
<protein>
    <recommendedName>
        <fullName evidence="4">Transmembrane protein 125b</fullName>
    </recommendedName>
</protein>
<dbReference type="AlphaFoldDB" id="A0A315VEB3"/>
<proteinExistence type="predicted"/>
<organism evidence="2 3">
    <name type="scientific">Gambusia affinis</name>
    <name type="common">Western mosquitofish</name>
    <name type="synonym">Heterandria affinis</name>
    <dbReference type="NCBI Taxonomy" id="33528"/>
    <lineage>
        <taxon>Eukaryota</taxon>
        <taxon>Metazoa</taxon>
        <taxon>Chordata</taxon>
        <taxon>Craniata</taxon>
        <taxon>Vertebrata</taxon>
        <taxon>Euteleostomi</taxon>
        <taxon>Actinopterygii</taxon>
        <taxon>Neopterygii</taxon>
        <taxon>Teleostei</taxon>
        <taxon>Neoteleostei</taxon>
        <taxon>Acanthomorphata</taxon>
        <taxon>Ovalentaria</taxon>
        <taxon>Atherinomorphae</taxon>
        <taxon>Cyprinodontiformes</taxon>
        <taxon>Poeciliidae</taxon>
        <taxon>Poeciliinae</taxon>
        <taxon>Gambusia</taxon>
    </lineage>
</organism>
<name>A0A315VEB3_GAMAF</name>
<keyword evidence="1" id="KW-1133">Transmembrane helix</keyword>